<protein>
    <submittedName>
        <fullName evidence="2">Uncharacterized protein</fullName>
    </submittedName>
</protein>
<keyword evidence="3" id="KW-1185">Reference proteome</keyword>
<name>A0A8T0G566_CERPU</name>
<feature type="region of interest" description="Disordered" evidence="1">
    <location>
        <begin position="22"/>
        <end position="41"/>
    </location>
</feature>
<feature type="non-terminal residue" evidence="2">
    <location>
        <position position="1"/>
    </location>
</feature>
<evidence type="ECO:0000313" key="3">
    <source>
        <dbReference type="Proteomes" id="UP000822688"/>
    </source>
</evidence>
<sequence>IWIRTQRRESFIVQSPCACCWPRGSQNSRTPPRMPPRSLRLAPPSLAQESRGFDFPLALVCNVISATQPPNQSGLHCWLGHCP</sequence>
<dbReference type="Proteomes" id="UP000822688">
    <property type="component" value="Chromosome 12"/>
</dbReference>
<evidence type="ECO:0000313" key="2">
    <source>
        <dbReference type="EMBL" id="KAG0554031.1"/>
    </source>
</evidence>
<organism evidence="2 3">
    <name type="scientific">Ceratodon purpureus</name>
    <name type="common">Fire moss</name>
    <name type="synonym">Dicranum purpureum</name>
    <dbReference type="NCBI Taxonomy" id="3225"/>
    <lineage>
        <taxon>Eukaryota</taxon>
        <taxon>Viridiplantae</taxon>
        <taxon>Streptophyta</taxon>
        <taxon>Embryophyta</taxon>
        <taxon>Bryophyta</taxon>
        <taxon>Bryophytina</taxon>
        <taxon>Bryopsida</taxon>
        <taxon>Dicranidae</taxon>
        <taxon>Pseudoditrichales</taxon>
        <taxon>Ditrichaceae</taxon>
        <taxon>Ceratodon</taxon>
    </lineage>
</organism>
<dbReference type="AlphaFoldDB" id="A0A8T0G566"/>
<proteinExistence type="predicted"/>
<evidence type="ECO:0000256" key="1">
    <source>
        <dbReference type="SAM" id="MobiDB-lite"/>
    </source>
</evidence>
<accession>A0A8T0G566</accession>
<reference evidence="2" key="1">
    <citation type="submission" date="2020-06" db="EMBL/GenBank/DDBJ databases">
        <title>WGS assembly of Ceratodon purpureus strain R40.</title>
        <authorList>
            <person name="Carey S.B."/>
            <person name="Jenkins J."/>
            <person name="Shu S."/>
            <person name="Lovell J.T."/>
            <person name="Sreedasyam A."/>
            <person name="Maumus F."/>
            <person name="Tiley G.P."/>
            <person name="Fernandez-Pozo N."/>
            <person name="Barry K."/>
            <person name="Chen C."/>
            <person name="Wang M."/>
            <person name="Lipzen A."/>
            <person name="Daum C."/>
            <person name="Saski C.A."/>
            <person name="Payton A.C."/>
            <person name="Mcbreen J.C."/>
            <person name="Conrad R.E."/>
            <person name="Kollar L.M."/>
            <person name="Olsson S."/>
            <person name="Huttunen S."/>
            <person name="Landis J.B."/>
            <person name="Wickett N.J."/>
            <person name="Johnson M.G."/>
            <person name="Rensing S.A."/>
            <person name="Grimwood J."/>
            <person name="Schmutz J."/>
            <person name="Mcdaniel S.F."/>
        </authorList>
    </citation>
    <scope>NUCLEOTIDE SEQUENCE</scope>
    <source>
        <strain evidence="2">R40</strain>
    </source>
</reference>
<feature type="compositionally biased region" description="Low complexity" evidence="1">
    <location>
        <begin position="28"/>
        <end position="41"/>
    </location>
</feature>
<dbReference type="EMBL" id="CM026433">
    <property type="protein sequence ID" value="KAG0554031.1"/>
    <property type="molecule type" value="Genomic_DNA"/>
</dbReference>
<comment type="caution">
    <text evidence="2">The sequence shown here is derived from an EMBL/GenBank/DDBJ whole genome shotgun (WGS) entry which is preliminary data.</text>
</comment>
<gene>
    <name evidence="2" type="ORF">KC19_12G058000</name>
</gene>